<accession>A0A0D6L8Y4</accession>
<evidence type="ECO:0000313" key="2">
    <source>
        <dbReference type="EMBL" id="EPB66116.1"/>
    </source>
</evidence>
<evidence type="ECO:0000259" key="1">
    <source>
        <dbReference type="Pfam" id="PF00188"/>
    </source>
</evidence>
<dbReference type="EMBL" id="KE126496">
    <property type="protein sequence ID" value="EPB66116.1"/>
    <property type="molecule type" value="Genomic_DNA"/>
</dbReference>
<protein>
    <recommendedName>
        <fullName evidence="1">SCP domain-containing protein</fullName>
    </recommendedName>
</protein>
<dbReference type="InterPro" id="IPR035940">
    <property type="entry name" value="CAP_sf"/>
</dbReference>
<dbReference type="Proteomes" id="UP000054495">
    <property type="component" value="Unassembled WGS sequence"/>
</dbReference>
<feature type="domain" description="SCP" evidence="1">
    <location>
        <begin position="53"/>
        <end position="124"/>
    </location>
</feature>
<organism evidence="2 3">
    <name type="scientific">Ancylostoma ceylanicum</name>
    <dbReference type="NCBI Taxonomy" id="53326"/>
    <lineage>
        <taxon>Eukaryota</taxon>
        <taxon>Metazoa</taxon>
        <taxon>Ecdysozoa</taxon>
        <taxon>Nematoda</taxon>
        <taxon>Chromadorea</taxon>
        <taxon>Rhabditida</taxon>
        <taxon>Rhabditina</taxon>
        <taxon>Rhabditomorpha</taxon>
        <taxon>Strongyloidea</taxon>
        <taxon>Ancylostomatidae</taxon>
        <taxon>Ancylostomatinae</taxon>
        <taxon>Ancylostoma</taxon>
    </lineage>
</organism>
<gene>
    <name evidence="2" type="ORF">ANCCEY_14794</name>
</gene>
<evidence type="ECO:0000313" key="3">
    <source>
        <dbReference type="Proteomes" id="UP000054495"/>
    </source>
</evidence>
<keyword evidence="3" id="KW-1185">Reference proteome</keyword>
<dbReference type="AlphaFoldDB" id="A0A0D6L8Y4"/>
<feature type="non-terminal residue" evidence="2">
    <location>
        <position position="140"/>
    </location>
</feature>
<proteinExistence type="predicted"/>
<dbReference type="SUPFAM" id="SSF55797">
    <property type="entry name" value="PR-1-like"/>
    <property type="match status" value="1"/>
</dbReference>
<sequence length="140" mass="15847">MWNFSGETRKCISDYSVKLLRRNMGNISCHLRDYQCWNFGQTNDIRHIYLTGVNKLREAIPAGNALNSGGGRCPKGKNIYKLNWDCILEGYAQETVDKCEENPTLDSKLSSELSMVYNNVGSYGSPIYFMGPRACNQCLD</sequence>
<dbReference type="InterPro" id="IPR014044">
    <property type="entry name" value="CAP_dom"/>
</dbReference>
<dbReference type="Gene3D" id="3.40.33.10">
    <property type="entry name" value="CAP"/>
    <property type="match status" value="1"/>
</dbReference>
<name>A0A0D6L8Y4_9BILA</name>
<dbReference type="Pfam" id="PF00188">
    <property type="entry name" value="CAP"/>
    <property type="match status" value="1"/>
</dbReference>
<reference evidence="2 3" key="1">
    <citation type="submission" date="2013-05" db="EMBL/GenBank/DDBJ databases">
        <title>Draft genome of the parasitic nematode Anyclostoma ceylanicum.</title>
        <authorList>
            <person name="Mitreva M."/>
        </authorList>
    </citation>
    <scope>NUCLEOTIDE SEQUENCE [LARGE SCALE GENOMIC DNA]</scope>
</reference>